<gene>
    <name evidence="1" type="ORF">Aud_010227</name>
</gene>
<reference evidence="1" key="1">
    <citation type="journal article" date="2015" name="Genome Announc.">
        <title>Draft Genome Sequence of the Pathogenic Filamentous Fungus Aspergillus udagawae Strain IFM 46973T.</title>
        <authorList>
            <person name="Kusuya Y."/>
            <person name="Takahashi-Nakaguchi A."/>
            <person name="Takahashi H."/>
            <person name="Yaguchi T."/>
        </authorList>
    </citation>
    <scope>NUCLEOTIDE SEQUENCE</scope>
    <source>
        <strain evidence="1">IFM 46973</strain>
    </source>
</reference>
<dbReference type="RefSeq" id="XP_043151005.1">
    <property type="nucleotide sequence ID" value="XM_043295070.1"/>
</dbReference>
<dbReference type="AlphaFoldDB" id="A0A8E0R2D1"/>
<comment type="caution">
    <text evidence="1">The sequence shown here is derived from an EMBL/GenBank/DDBJ whole genome shotgun (WGS) entry which is preliminary data.</text>
</comment>
<proteinExistence type="predicted"/>
<dbReference type="EMBL" id="BBXM02000008">
    <property type="protein sequence ID" value="GIC93739.1"/>
    <property type="molecule type" value="Genomic_DNA"/>
</dbReference>
<evidence type="ECO:0000313" key="2">
    <source>
        <dbReference type="Proteomes" id="UP000036893"/>
    </source>
</evidence>
<protein>
    <recommendedName>
        <fullName evidence="3">ATP-grasp domain-containing protein</fullName>
    </recommendedName>
</protein>
<dbReference type="GeneID" id="66997704"/>
<name>A0A8E0R2D1_9EURO</name>
<sequence>MCRATGHAGSKTMAVVGRNPNQSLRWISTTAAAGDGISQSARSTASYPAPQSDPFLIEVNVRPPGTGGTWSTLYTYGVDLGALQLLRAVNDRDRFRALSSPSLFPGGHHPGDGGGAQYWNAHCMIPVHRDWVRVPGDFFEQVYEAIPKIVPHVSRAELSVAPGTLFSSAGEVPWIGYPLMHSRVSQRQLLEMYARFAGGCRVVLDATSGDDLVS</sequence>
<dbReference type="Proteomes" id="UP000036893">
    <property type="component" value="Unassembled WGS sequence"/>
</dbReference>
<reference evidence="1" key="2">
    <citation type="submission" date="2021-01" db="EMBL/GenBank/DDBJ databases">
        <title>Pan-genome distribution and transcriptional activeness of fungal secondary metabolism genes in Aspergillus section Fumigati.</title>
        <authorList>
            <person name="Takahashi H."/>
            <person name="Umemura M."/>
            <person name="Ninomiya A."/>
            <person name="Kusuya Y."/>
            <person name="Urayama S."/>
            <person name="Shimizu M."/>
            <person name="Watanabe A."/>
            <person name="Kamei K."/>
            <person name="Yaguchi T."/>
            <person name="Hagiwara D."/>
        </authorList>
    </citation>
    <scope>NUCLEOTIDE SEQUENCE</scope>
    <source>
        <strain evidence="1">IFM 46973</strain>
    </source>
</reference>
<evidence type="ECO:0008006" key="3">
    <source>
        <dbReference type="Google" id="ProtNLM"/>
    </source>
</evidence>
<accession>A0A8E0R2D1</accession>
<organism evidence="1 2">
    <name type="scientific">Aspergillus udagawae</name>
    <dbReference type="NCBI Taxonomy" id="91492"/>
    <lineage>
        <taxon>Eukaryota</taxon>
        <taxon>Fungi</taxon>
        <taxon>Dikarya</taxon>
        <taxon>Ascomycota</taxon>
        <taxon>Pezizomycotina</taxon>
        <taxon>Eurotiomycetes</taxon>
        <taxon>Eurotiomycetidae</taxon>
        <taxon>Eurotiales</taxon>
        <taxon>Aspergillaceae</taxon>
        <taxon>Aspergillus</taxon>
        <taxon>Aspergillus subgen. Fumigati</taxon>
    </lineage>
</organism>
<evidence type="ECO:0000313" key="1">
    <source>
        <dbReference type="EMBL" id="GIC93739.1"/>
    </source>
</evidence>